<dbReference type="CDD" id="cd19080">
    <property type="entry name" value="AKR_AKR9A_9B"/>
    <property type="match status" value="1"/>
</dbReference>
<dbReference type="FunFam" id="3.20.20.100:FF:000004">
    <property type="entry name" value="Oxidoreductase, aldo/keto reductase"/>
    <property type="match status" value="1"/>
</dbReference>
<dbReference type="GO" id="GO:0005829">
    <property type="term" value="C:cytosol"/>
    <property type="evidence" value="ECO:0007669"/>
    <property type="project" value="TreeGrafter"/>
</dbReference>
<proteinExistence type="predicted"/>
<dbReference type="GO" id="GO:0016491">
    <property type="term" value="F:oxidoreductase activity"/>
    <property type="evidence" value="ECO:0007669"/>
    <property type="project" value="UniProtKB-KW"/>
</dbReference>
<dbReference type="Pfam" id="PF00248">
    <property type="entry name" value="Aldo_ket_red"/>
    <property type="match status" value="1"/>
</dbReference>
<keyword evidence="4" id="KW-1185">Reference proteome</keyword>
<dbReference type="InterPro" id="IPR050523">
    <property type="entry name" value="AKR_Detox_Biosynth"/>
</dbReference>
<dbReference type="InterPro" id="IPR036812">
    <property type="entry name" value="NAD(P)_OxRdtase_dom_sf"/>
</dbReference>
<evidence type="ECO:0000313" key="4">
    <source>
        <dbReference type="Proteomes" id="UP000589896"/>
    </source>
</evidence>
<organism evidence="3 4">
    <name type="scientific">Luteimonas deserti</name>
    <dbReference type="NCBI Taxonomy" id="2752306"/>
    <lineage>
        <taxon>Bacteria</taxon>
        <taxon>Pseudomonadati</taxon>
        <taxon>Pseudomonadota</taxon>
        <taxon>Gammaproteobacteria</taxon>
        <taxon>Lysobacterales</taxon>
        <taxon>Lysobacteraceae</taxon>
        <taxon>Luteimonas</taxon>
    </lineage>
</organism>
<comment type="caution">
    <text evidence="3">The sequence shown here is derived from an EMBL/GenBank/DDBJ whole genome shotgun (WGS) entry which is preliminary data.</text>
</comment>
<evidence type="ECO:0000313" key="3">
    <source>
        <dbReference type="EMBL" id="NYZ61571.1"/>
    </source>
</evidence>
<accession>A0A7Z0QMV6</accession>
<dbReference type="InterPro" id="IPR023210">
    <property type="entry name" value="NADP_OxRdtase_dom"/>
</dbReference>
<gene>
    <name evidence="3" type="ORF">H0E82_02160</name>
</gene>
<evidence type="ECO:0000259" key="2">
    <source>
        <dbReference type="Pfam" id="PF00248"/>
    </source>
</evidence>
<dbReference type="PANTHER" id="PTHR43364">
    <property type="entry name" value="NADH-SPECIFIC METHYLGLYOXAL REDUCTASE-RELATED"/>
    <property type="match status" value="1"/>
</dbReference>
<dbReference type="RefSeq" id="WP_180543323.1">
    <property type="nucleotide sequence ID" value="NZ_JACCJZ010000004.1"/>
</dbReference>
<dbReference type="Proteomes" id="UP000589896">
    <property type="component" value="Unassembled WGS sequence"/>
</dbReference>
<reference evidence="3 4" key="1">
    <citation type="submission" date="2020-07" db="EMBL/GenBank/DDBJ databases">
        <title>isolation of Luteimonas sp. SJ-16.</title>
        <authorList>
            <person name="Huang X.-X."/>
            <person name="Xu L."/>
            <person name="Sun J.-Q."/>
        </authorList>
    </citation>
    <scope>NUCLEOTIDE SEQUENCE [LARGE SCALE GENOMIC DNA]</scope>
    <source>
        <strain evidence="3 4">SJ-16</strain>
    </source>
</reference>
<dbReference type="PANTHER" id="PTHR43364:SF4">
    <property type="entry name" value="NAD(P)-LINKED OXIDOREDUCTASE SUPERFAMILY PROTEIN"/>
    <property type="match status" value="1"/>
</dbReference>
<keyword evidence="1" id="KW-0560">Oxidoreductase</keyword>
<dbReference type="SUPFAM" id="SSF51430">
    <property type="entry name" value="NAD(P)-linked oxidoreductase"/>
    <property type="match status" value="1"/>
</dbReference>
<dbReference type="EMBL" id="JACCJZ010000004">
    <property type="protein sequence ID" value="NYZ61571.1"/>
    <property type="molecule type" value="Genomic_DNA"/>
</dbReference>
<dbReference type="AlphaFoldDB" id="A0A7Z0QMV6"/>
<protein>
    <submittedName>
        <fullName evidence="3">Aldo/keto reductase</fullName>
    </submittedName>
</protein>
<feature type="domain" description="NADP-dependent oxidoreductase" evidence="2">
    <location>
        <begin position="18"/>
        <end position="339"/>
    </location>
</feature>
<dbReference type="Gene3D" id="3.20.20.100">
    <property type="entry name" value="NADP-dependent oxidoreductase domain"/>
    <property type="match status" value="1"/>
</dbReference>
<name>A0A7Z0QMV6_9GAMM</name>
<evidence type="ECO:0000256" key="1">
    <source>
        <dbReference type="ARBA" id="ARBA00023002"/>
    </source>
</evidence>
<sequence length="369" mass="39509">MDLTHYRTLGRSGLLVSPLALGTMTFGAQRWGTDATASRDVFAAYVEAGGNFVDTADLYSDGRSEAMLGDFIADAGARERLVVATKSGFPRMQGNAHGGGNGAKNIRAALDGSLARLRTDYIDLYWMHVWDRITPPEEVLQTLTDAVRAGRILHYGFSNTPAWYVARVTTLAQAHGLPAPIGLQYQYSLLDRGVELELVPAGDALGLGLVPWSPLGGGLLTGKYGRDKLAEAARSARLPGDASGDVEARADDDGRLDGDNPFGGMLFTERNFDIVDVVREVAAEHARSMAEVALAWAVAQPGVSSVLVGASRVAQLRQNIASLDIALTAAQLQRLDAASRPPSLNPYFIFQLPASMRFGVEHATGWGQR</sequence>